<comment type="subunit">
    <text evidence="8">Part of the Bam complex.</text>
</comment>
<keyword evidence="7 8" id="KW-0998">Cell outer membrane</keyword>
<feature type="chain" id="PRO_5044923481" description="Outer membrane protein assembly factor BamA" evidence="8">
    <location>
        <begin position="29"/>
        <end position="792"/>
    </location>
</feature>
<dbReference type="InterPro" id="IPR010827">
    <property type="entry name" value="BamA/TamA_POTRA"/>
</dbReference>
<evidence type="ECO:0000256" key="2">
    <source>
        <dbReference type="ARBA" id="ARBA00022452"/>
    </source>
</evidence>
<protein>
    <recommendedName>
        <fullName evidence="8 9">Outer membrane protein assembly factor BamA</fullName>
    </recommendedName>
</protein>
<dbReference type="PANTHER" id="PTHR12815:SF23">
    <property type="entry name" value="OUTER MEMBRANE PROTEIN ASSEMBLY FACTOR BAMA"/>
    <property type="match status" value="1"/>
</dbReference>
<dbReference type="Gene3D" id="2.40.160.50">
    <property type="entry name" value="membrane protein fhac: a member of the omp85/tpsb transporter family"/>
    <property type="match status" value="1"/>
</dbReference>
<keyword evidence="3 8" id="KW-0812">Transmembrane</keyword>
<keyword evidence="6 8" id="KW-0472">Membrane</keyword>
<dbReference type="PANTHER" id="PTHR12815">
    <property type="entry name" value="SORTING AND ASSEMBLY MACHINERY SAMM50 PROTEIN FAMILY MEMBER"/>
    <property type="match status" value="1"/>
</dbReference>
<evidence type="ECO:0000256" key="3">
    <source>
        <dbReference type="ARBA" id="ARBA00022692"/>
    </source>
</evidence>
<proteinExistence type="inferred from homology"/>
<gene>
    <name evidence="8" type="primary">bamA</name>
    <name evidence="11" type="ORF">ABIE08_000615</name>
</gene>
<organism evidence="11 12">
    <name type="scientific">Kaistia defluvii</name>
    <dbReference type="NCBI Taxonomy" id="410841"/>
    <lineage>
        <taxon>Bacteria</taxon>
        <taxon>Pseudomonadati</taxon>
        <taxon>Pseudomonadota</taxon>
        <taxon>Alphaproteobacteria</taxon>
        <taxon>Hyphomicrobiales</taxon>
        <taxon>Kaistiaceae</taxon>
        <taxon>Kaistia</taxon>
    </lineage>
</organism>
<keyword evidence="2 8" id="KW-1134">Transmembrane beta strand</keyword>
<dbReference type="Pfam" id="PF07244">
    <property type="entry name" value="POTRA"/>
    <property type="match status" value="5"/>
</dbReference>
<dbReference type="PIRSF" id="PIRSF006076">
    <property type="entry name" value="OM_assembly_OMP85"/>
    <property type="match status" value="1"/>
</dbReference>
<keyword evidence="4 8" id="KW-0732">Signal</keyword>
<dbReference type="InterPro" id="IPR000184">
    <property type="entry name" value="Bac_surfAg_D15"/>
</dbReference>
<evidence type="ECO:0000256" key="5">
    <source>
        <dbReference type="ARBA" id="ARBA00022737"/>
    </source>
</evidence>
<feature type="domain" description="POTRA" evidence="10">
    <location>
        <begin position="110"/>
        <end position="187"/>
    </location>
</feature>
<reference evidence="11 12" key="1">
    <citation type="submission" date="2024-06" db="EMBL/GenBank/DDBJ databases">
        <title>Sorghum-associated microbial communities from plants grown in Nebraska, USA.</title>
        <authorList>
            <person name="Schachtman D."/>
        </authorList>
    </citation>
    <scope>NUCLEOTIDE SEQUENCE [LARGE SCALE GENOMIC DNA]</scope>
    <source>
        <strain evidence="11 12">3207</strain>
    </source>
</reference>
<dbReference type="InterPro" id="IPR039910">
    <property type="entry name" value="D15-like"/>
</dbReference>
<dbReference type="Pfam" id="PF01103">
    <property type="entry name" value="Omp85"/>
    <property type="match status" value="1"/>
</dbReference>
<feature type="domain" description="POTRA" evidence="10">
    <location>
        <begin position="363"/>
        <end position="436"/>
    </location>
</feature>
<comment type="caution">
    <text evidence="11">The sequence shown here is derived from an EMBL/GenBank/DDBJ whole genome shotgun (WGS) entry which is preliminary data.</text>
</comment>
<feature type="domain" description="POTRA" evidence="10">
    <location>
        <begin position="42"/>
        <end position="109"/>
    </location>
</feature>
<dbReference type="EMBL" id="JBEPSM010000001">
    <property type="protein sequence ID" value="MET4632702.1"/>
    <property type="molecule type" value="Genomic_DNA"/>
</dbReference>
<comment type="similarity">
    <text evidence="8">Belongs to the BamA family.</text>
</comment>
<dbReference type="Proteomes" id="UP001549321">
    <property type="component" value="Unassembled WGS sequence"/>
</dbReference>
<sequence precursor="true">MNPMNSFKTFTRGAARAAVMTVAVPALAAQMSVIGATQAHADVVRNIVVQGNSRVDPETVRNYLTIEPGRNFGAAEINESVKALYGTGLFSDVKISRQGNNLVVSVKENNVVGTVRFQGNKKLKKDMLQPIIETKSRGVLTQEKLDGDVERIKEAYRRNGRSEAGVTVQTTPRDNGRIDVTFVINEGTRTGIASIDFVGNKAFSNSRLRDTMTTKRTNITSWLSKRDTFDESRFQSDQELIRRLYMRNGFADFRIVSAEANFDEAANRYRLVITVDEGPRYRFGTVNVDSSIPEVDAANLKGLVRTREGRVFNATLIERTTEDLNTAVARKGYSFAQIRPRGDRNYENHTIDLTYLIDEGPRLYVERINVRGNTRTRDYVIRREFDLSEGDAYNRVIIDKAERRLKNLGYFKTVSVTTQPGSTPDKVVIDVQVEDQSTGSFQVGGGYTTDQGGGFIASVSMTEKNFLGRGQYLKVSVGGGVDDRTANLSFTEPYFLGRRMSLGFDVFYNQAKDTDFRPYNMDSWGGTVRLGLPITDDFNVQFNYKLVQRDVTSYGSSYTQDGPIPGGNGLLPLLYPEGSWINSSVGYQLTYSTIDNLQDPHDGVFLRFAQDFAGVGGDGQFMRSIIDARYYKELWPDSGVIGFVKGGAGNITGLGKDVAVLDNFFRGGETIRGFESFGYGGRVQGVNDDYPIGGKNYWNVTAEAQFPLPLFPEEFGLRGAVFADAGSLWGSDLEGLPAGTYLQDDSTIRSSVGASIIWNSPFGLLRADFAEALTKADYDKTQVFRFSAGTQF</sequence>
<comment type="subcellular location">
    <subcellularLocation>
        <location evidence="8">Cell outer membrane</location>
    </subcellularLocation>
    <subcellularLocation>
        <location evidence="1">Membrane</location>
    </subcellularLocation>
</comment>
<evidence type="ECO:0000259" key="10">
    <source>
        <dbReference type="PROSITE" id="PS51779"/>
    </source>
</evidence>
<dbReference type="Gene3D" id="3.10.20.310">
    <property type="entry name" value="membrane protein fhac"/>
    <property type="match status" value="5"/>
</dbReference>
<evidence type="ECO:0000256" key="8">
    <source>
        <dbReference type="HAMAP-Rule" id="MF_01430"/>
    </source>
</evidence>
<dbReference type="InterPro" id="IPR023707">
    <property type="entry name" value="OM_assembly_BamA"/>
</dbReference>
<keyword evidence="12" id="KW-1185">Reference proteome</keyword>
<accession>A0ABV2QUJ6</accession>
<evidence type="ECO:0000313" key="12">
    <source>
        <dbReference type="Proteomes" id="UP001549321"/>
    </source>
</evidence>
<dbReference type="InterPro" id="IPR034746">
    <property type="entry name" value="POTRA"/>
</dbReference>
<feature type="signal peptide" evidence="8">
    <location>
        <begin position="1"/>
        <end position="28"/>
    </location>
</feature>
<comment type="function">
    <text evidence="8">Part of the outer membrane protein assembly complex, which is involved in assembly and insertion of beta-barrel proteins into the outer membrane.</text>
</comment>
<dbReference type="NCBIfam" id="TIGR03303">
    <property type="entry name" value="OM_YaeT"/>
    <property type="match status" value="1"/>
</dbReference>
<keyword evidence="5 8" id="KW-0677">Repeat</keyword>
<name>A0ABV2QUJ6_9HYPH</name>
<evidence type="ECO:0000256" key="4">
    <source>
        <dbReference type="ARBA" id="ARBA00022729"/>
    </source>
</evidence>
<evidence type="ECO:0000256" key="6">
    <source>
        <dbReference type="ARBA" id="ARBA00023136"/>
    </source>
</evidence>
<evidence type="ECO:0000256" key="1">
    <source>
        <dbReference type="ARBA" id="ARBA00004370"/>
    </source>
</evidence>
<dbReference type="PROSITE" id="PS51779">
    <property type="entry name" value="POTRA"/>
    <property type="match status" value="3"/>
</dbReference>
<evidence type="ECO:0000313" key="11">
    <source>
        <dbReference type="EMBL" id="MET4632702.1"/>
    </source>
</evidence>
<evidence type="ECO:0000256" key="9">
    <source>
        <dbReference type="NCBIfam" id="TIGR03303"/>
    </source>
</evidence>
<evidence type="ECO:0000256" key="7">
    <source>
        <dbReference type="ARBA" id="ARBA00023237"/>
    </source>
</evidence>
<dbReference type="HAMAP" id="MF_01430">
    <property type="entry name" value="OM_assembly_BamA"/>
    <property type="match status" value="1"/>
</dbReference>